<dbReference type="InterPro" id="IPR027417">
    <property type="entry name" value="P-loop_NTPase"/>
</dbReference>
<dbReference type="GO" id="GO:0004715">
    <property type="term" value="F:non-membrane spanning protein tyrosine kinase activity"/>
    <property type="evidence" value="ECO:0007669"/>
    <property type="project" value="UniProtKB-EC"/>
</dbReference>
<dbReference type="Pfam" id="PF13807">
    <property type="entry name" value="GNVR"/>
    <property type="match status" value="1"/>
</dbReference>
<dbReference type="GO" id="GO:0005886">
    <property type="term" value="C:plasma membrane"/>
    <property type="evidence" value="ECO:0007669"/>
    <property type="project" value="TreeGrafter"/>
</dbReference>
<dbReference type="EMBL" id="CACVAU010000019">
    <property type="protein sequence ID" value="CAA6805933.1"/>
    <property type="molecule type" value="Genomic_DNA"/>
</dbReference>
<keyword evidence="9" id="KW-0175">Coiled coil</keyword>
<evidence type="ECO:0000256" key="6">
    <source>
        <dbReference type="ARBA" id="ARBA00022840"/>
    </source>
</evidence>
<dbReference type="Gene3D" id="3.40.50.300">
    <property type="entry name" value="P-loop containing nucleotide triphosphate hydrolases"/>
    <property type="match status" value="1"/>
</dbReference>
<dbReference type="InterPro" id="IPR025669">
    <property type="entry name" value="AAA_dom"/>
</dbReference>
<dbReference type="GO" id="GO:0005524">
    <property type="term" value="F:ATP binding"/>
    <property type="evidence" value="ECO:0007669"/>
    <property type="project" value="UniProtKB-KW"/>
</dbReference>
<keyword evidence="5 13" id="KW-0418">Kinase</keyword>
<keyword evidence="10" id="KW-1133">Transmembrane helix</keyword>
<evidence type="ECO:0000256" key="5">
    <source>
        <dbReference type="ARBA" id="ARBA00022777"/>
    </source>
</evidence>
<evidence type="ECO:0000259" key="11">
    <source>
        <dbReference type="Pfam" id="PF13614"/>
    </source>
</evidence>
<keyword evidence="3 13" id="KW-0808">Transferase</keyword>
<dbReference type="InterPro" id="IPR050445">
    <property type="entry name" value="Bact_polysacc_biosynth/exp"/>
</dbReference>
<feature type="coiled-coil region" evidence="9">
    <location>
        <begin position="276"/>
        <end position="303"/>
    </location>
</feature>
<gene>
    <name evidence="13" type="ORF">HELGO_WM12494</name>
</gene>
<dbReference type="Pfam" id="PF13614">
    <property type="entry name" value="AAA_31"/>
    <property type="match status" value="1"/>
</dbReference>
<comment type="similarity">
    <text evidence="1">Belongs to the CpsD/CapB family.</text>
</comment>
<keyword evidence="4" id="KW-0547">Nucleotide-binding</keyword>
<sequence length="775" mass="88928">MNTKINNSELNFEKLYVTLGRYKWFILTIMLLSTLLMFLTLYFQPSVYLSSSIMEIKSKSKPKIPNDILLGALSFGGTGKVEKEIEILQTFSITNNALEKINFSVKYFKKENYKNIEMYKTSPIELTKISIFNNKLIGKKITLHPHKNHFTLSVNNSIKDWILSLFSIPSYIEFDSSKKHNYDKVIQNDFAQFTIKKTENFNEPITFILSGTKRDIYNDIIQESLSVQQLNPNAPLIEVSFEDNIPQRADDYVNALSQSFIEMSINFKNEQNSKVLSFINEQLEKIKITLQASERQLEKYKSKNKIIEPSTQAKKYIQKLSELEIKFSENVLKQKLIGNLLSFAIKNNNLDAIAPSLMELNDRPTLQLITILQELQLKESDLQTELTNEHPELITVREQIYNIRNKIFYNLKNLKALVLQKSRSIKSEKISYEAKIKTLPKEQKQLININRNYEVSSNMYNYLLKKKTESELLIVSTLSDYKIIDKAYSNTKPIKPKKMLLMIVAPLIGFLFATIIATILQGLNKKIFSYETLQSLSKFEIFGIIPEVSTKRAPLSIYENPQSRFTEAYRSLRANLPNKEAHEEAKIILLTSTIANEGKTTITSNLASIFQMAGHKTIILSLDLRNPNLHHHFELHNDKGMSTYLMGKDSIQDIIFATKHTNLHVISSGPIPKNPSELILSNRLTELLEILKTRYDYIFIDSAPIGLVSDTVPLMKIADQNLLVIRENHSKVSFLASLDNIIKKNKIQNVALVLNRSKSKNNSYGYGYGYGYGVN</sequence>
<dbReference type="NCBIfam" id="TIGR01007">
    <property type="entry name" value="eps_fam"/>
    <property type="match status" value="1"/>
</dbReference>
<keyword evidence="10" id="KW-0812">Transmembrane</keyword>
<evidence type="ECO:0000259" key="12">
    <source>
        <dbReference type="Pfam" id="PF13807"/>
    </source>
</evidence>
<evidence type="ECO:0000256" key="8">
    <source>
        <dbReference type="ARBA" id="ARBA00051245"/>
    </source>
</evidence>
<comment type="catalytic activity">
    <reaction evidence="8">
        <text>L-tyrosyl-[protein] + ATP = O-phospho-L-tyrosyl-[protein] + ADP + H(+)</text>
        <dbReference type="Rhea" id="RHEA:10596"/>
        <dbReference type="Rhea" id="RHEA-COMP:10136"/>
        <dbReference type="Rhea" id="RHEA-COMP:20101"/>
        <dbReference type="ChEBI" id="CHEBI:15378"/>
        <dbReference type="ChEBI" id="CHEBI:30616"/>
        <dbReference type="ChEBI" id="CHEBI:46858"/>
        <dbReference type="ChEBI" id="CHEBI:61978"/>
        <dbReference type="ChEBI" id="CHEBI:456216"/>
        <dbReference type="EC" id="2.7.10.2"/>
    </reaction>
</comment>
<dbReference type="CDD" id="cd05387">
    <property type="entry name" value="BY-kinase"/>
    <property type="match status" value="1"/>
</dbReference>
<keyword evidence="7" id="KW-0829">Tyrosine-protein kinase</keyword>
<evidence type="ECO:0000256" key="9">
    <source>
        <dbReference type="SAM" id="Coils"/>
    </source>
</evidence>
<evidence type="ECO:0000256" key="7">
    <source>
        <dbReference type="ARBA" id="ARBA00023137"/>
    </source>
</evidence>
<feature type="transmembrane region" description="Helical" evidence="10">
    <location>
        <begin position="24"/>
        <end position="43"/>
    </location>
</feature>
<dbReference type="SUPFAM" id="SSF52540">
    <property type="entry name" value="P-loop containing nucleoside triphosphate hydrolases"/>
    <property type="match status" value="1"/>
</dbReference>
<dbReference type="PANTHER" id="PTHR32309">
    <property type="entry name" value="TYROSINE-PROTEIN KINASE"/>
    <property type="match status" value="1"/>
</dbReference>
<keyword evidence="10" id="KW-0472">Membrane</keyword>
<evidence type="ECO:0000256" key="4">
    <source>
        <dbReference type="ARBA" id="ARBA00022741"/>
    </source>
</evidence>
<feature type="domain" description="Tyrosine-protein kinase G-rich" evidence="12">
    <location>
        <begin position="442"/>
        <end position="518"/>
    </location>
</feature>
<evidence type="ECO:0000256" key="1">
    <source>
        <dbReference type="ARBA" id="ARBA00007316"/>
    </source>
</evidence>
<dbReference type="InterPro" id="IPR005702">
    <property type="entry name" value="Wzc-like_C"/>
</dbReference>
<feature type="transmembrane region" description="Helical" evidence="10">
    <location>
        <begin position="499"/>
        <end position="520"/>
    </location>
</feature>
<reference evidence="13" key="1">
    <citation type="submission" date="2020-01" db="EMBL/GenBank/DDBJ databases">
        <authorList>
            <person name="Meier V. D."/>
            <person name="Meier V D."/>
        </authorList>
    </citation>
    <scope>NUCLEOTIDE SEQUENCE</scope>
    <source>
        <strain evidence="13">HLG_WM_MAG_05</strain>
    </source>
</reference>
<dbReference type="PANTHER" id="PTHR32309:SF13">
    <property type="entry name" value="FERRIC ENTEROBACTIN TRANSPORT PROTEIN FEPE"/>
    <property type="match status" value="1"/>
</dbReference>
<name>A0A6S6SC16_9BACT</name>
<dbReference type="InterPro" id="IPR032807">
    <property type="entry name" value="GNVR"/>
</dbReference>
<evidence type="ECO:0000313" key="13">
    <source>
        <dbReference type="EMBL" id="CAA6805933.1"/>
    </source>
</evidence>
<feature type="domain" description="AAA" evidence="11">
    <location>
        <begin position="595"/>
        <end position="744"/>
    </location>
</feature>
<evidence type="ECO:0000256" key="10">
    <source>
        <dbReference type="SAM" id="Phobius"/>
    </source>
</evidence>
<organism evidence="13">
    <name type="scientific">uncultured Sulfurovum sp</name>
    <dbReference type="NCBI Taxonomy" id="269237"/>
    <lineage>
        <taxon>Bacteria</taxon>
        <taxon>Pseudomonadati</taxon>
        <taxon>Campylobacterota</taxon>
        <taxon>Epsilonproteobacteria</taxon>
        <taxon>Campylobacterales</taxon>
        <taxon>Sulfurovaceae</taxon>
        <taxon>Sulfurovum</taxon>
        <taxon>environmental samples</taxon>
    </lineage>
</organism>
<accession>A0A6S6SC16</accession>
<evidence type="ECO:0000256" key="2">
    <source>
        <dbReference type="ARBA" id="ARBA00011903"/>
    </source>
</evidence>
<keyword evidence="6" id="KW-0067">ATP-binding</keyword>
<dbReference type="AlphaFoldDB" id="A0A6S6SC16"/>
<dbReference type="EC" id="2.7.10.2" evidence="2"/>
<protein>
    <recommendedName>
        <fullName evidence="2">non-specific protein-tyrosine kinase</fullName>
        <ecNumber evidence="2">2.7.10.2</ecNumber>
    </recommendedName>
</protein>
<proteinExistence type="inferred from homology"/>
<evidence type="ECO:0000256" key="3">
    <source>
        <dbReference type="ARBA" id="ARBA00022679"/>
    </source>
</evidence>